<dbReference type="InterPro" id="IPR012255">
    <property type="entry name" value="ETF_b"/>
</dbReference>
<dbReference type="Pfam" id="PF00766">
    <property type="entry name" value="ETF_alpha"/>
    <property type="match status" value="1"/>
</dbReference>
<feature type="domain" description="Electron transfer flavoprotein alpha/beta-subunit N-terminal" evidence="4">
    <location>
        <begin position="320"/>
        <end position="508"/>
    </location>
</feature>
<evidence type="ECO:0000256" key="1">
    <source>
        <dbReference type="ARBA" id="ARBA00007557"/>
    </source>
</evidence>
<dbReference type="Gene3D" id="3.40.50.1220">
    <property type="entry name" value="TPP-binding domain"/>
    <property type="match status" value="1"/>
</dbReference>
<evidence type="ECO:0000313" key="5">
    <source>
        <dbReference type="EMBL" id="QBD82214.1"/>
    </source>
</evidence>
<dbReference type="SUPFAM" id="SSF52467">
    <property type="entry name" value="DHS-like NAD/FAD-binding domain"/>
    <property type="match status" value="1"/>
</dbReference>
<evidence type="ECO:0000313" key="6">
    <source>
        <dbReference type="Proteomes" id="UP000290365"/>
    </source>
</evidence>
<sequence length="653" mass="69891">MVESLSEPASLGPLRIAVCIKQVPLLSALRFDPATRRIVREGVPLEINELDIYAITEAIRLRNIHGGEVIVVTMGPPQAREALATALAMGADKAFHLNDRAFAGADTAATARALAMALQHLDTSSQQEIDLIICGRHSIDAETAQVGPEIAEMLHLPQISAVQQLDLQLQNGRRALRARRELDEGSELLSVPLPALVTTAEGINEGIWPDEHEIRRASEQAGERIQTITAADLQFTQSASFGQAGSPTWVAAIEADTQQRAGRIIAESEPAKTVEVLIAALREQGLLTKPTKGPAISQKKTQIPSALLQPREAIHSDRAVWVIAEHAQQKATGKDQIRRTTLELLGKGLELAATLHGELATVLLGGPGVAEQAATLAAYGAERIYLIEDPALADYTTEGYTAAIAEAIQRYQPAVVLMGSTANGRDLAPRVAARLGLGLTGDCIDLGIDEQQRLIQYKPAFGGSIVSSILSNTTPAMATLRPGMLTSAEPDFTREPRIEAVVVEGIAEQIHTHILEHTDEDTGVADLEAAHTVLGVGRGLGEPEHYQTLYQLASLLDAAIGATRAVTDQGWLPRQKQIGLTGRAISPQLYLALGIRGASEHLAGIRKAGFIVSINKNKRAAIFRHSDIGVVGDVHVLLPLLVEQLRAIEGKEP</sequence>
<dbReference type="InterPro" id="IPR000049">
    <property type="entry name" value="ET-Flavoprotein_bsu_CS"/>
</dbReference>
<comment type="cofactor">
    <cofactor evidence="3">
        <name>AMP</name>
        <dbReference type="ChEBI" id="CHEBI:456215"/>
    </cofactor>
</comment>
<dbReference type="Gene3D" id="3.40.50.620">
    <property type="entry name" value="HUPs"/>
    <property type="match status" value="2"/>
</dbReference>
<keyword evidence="6" id="KW-1185">Reference proteome</keyword>
<dbReference type="EMBL" id="CP035758">
    <property type="protein sequence ID" value="QBD82214.1"/>
    <property type="molecule type" value="Genomic_DNA"/>
</dbReference>
<dbReference type="InterPro" id="IPR029035">
    <property type="entry name" value="DHS-like_NAD/FAD-binding_dom"/>
</dbReference>
<name>A0A4P6K261_KTERU</name>
<dbReference type="GO" id="GO:0009055">
    <property type="term" value="F:electron transfer activity"/>
    <property type="evidence" value="ECO:0007669"/>
    <property type="project" value="InterPro"/>
</dbReference>
<comment type="similarity">
    <text evidence="1">Belongs to the ETF beta-subunit/FixA family.</text>
</comment>
<accession>A0A4P6K261</accession>
<dbReference type="KEGG" id="kbs:EPA93_42045"/>
<dbReference type="InterPro" id="IPR014731">
    <property type="entry name" value="ETF_asu_C"/>
</dbReference>
<dbReference type="CDD" id="cd01715">
    <property type="entry name" value="ETF_alpha"/>
    <property type="match status" value="1"/>
</dbReference>
<dbReference type="InterPro" id="IPR014729">
    <property type="entry name" value="Rossmann-like_a/b/a_fold"/>
</dbReference>
<dbReference type="SUPFAM" id="SSF52402">
    <property type="entry name" value="Adenine nucleotide alpha hydrolases-like"/>
    <property type="match status" value="2"/>
</dbReference>
<dbReference type="PROSITE" id="PS01065">
    <property type="entry name" value="ETF_BETA"/>
    <property type="match status" value="1"/>
</dbReference>
<dbReference type="Proteomes" id="UP000290365">
    <property type="component" value="Chromosome"/>
</dbReference>
<proteinExistence type="inferred from homology"/>
<evidence type="ECO:0000259" key="4">
    <source>
        <dbReference type="SMART" id="SM00893"/>
    </source>
</evidence>
<dbReference type="PANTHER" id="PTHR21294:SF17">
    <property type="entry name" value="PROTEIN FIXA"/>
    <property type="match status" value="1"/>
</dbReference>
<protein>
    <recommendedName>
        <fullName evidence="2">Electron transfer flavoprotein small subunit</fullName>
    </recommendedName>
</protein>
<reference evidence="5 6" key="1">
    <citation type="submission" date="2019-01" db="EMBL/GenBank/DDBJ databases">
        <title>Ktedonosporobacter rubrisoli SCAWS-G2.</title>
        <authorList>
            <person name="Huang Y."/>
            <person name="Yan B."/>
        </authorList>
    </citation>
    <scope>NUCLEOTIDE SEQUENCE [LARGE SCALE GENOMIC DNA]</scope>
    <source>
        <strain evidence="5 6">SCAWS-G2</strain>
    </source>
</reference>
<dbReference type="InterPro" id="IPR014730">
    <property type="entry name" value="ETF_a/b_N"/>
</dbReference>
<gene>
    <name evidence="5" type="ORF">EPA93_42045</name>
</gene>
<dbReference type="RefSeq" id="WP_129893283.1">
    <property type="nucleotide sequence ID" value="NZ_CP035758.1"/>
</dbReference>
<dbReference type="InterPro" id="IPR033948">
    <property type="entry name" value="ETF_beta_N"/>
</dbReference>
<dbReference type="Pfam" id="PF01012">
    <property type="entry name" value="ETF"/>
    <property type="match status" value="2"/>
</dbReference>
<dbReference type="PANTHER" id="PTHR21294">
    <property type="entry name" value="ELECTRON TRANSFER FLAVOPROTEIN BETA-SUBUNIT"/>
    <property type="match status" value="1"/>
</dbReference>
<organism evidence="5 6">
    <name type="scientific">Ktedonosporobacter rubrisoli</name>
    <dbReference type="NCBI Taxonomy" id="2509675"/>
    <lineage>
        <taxon>Bacteria</taxon>
        <taxon>Bacillati</taxon>
        <taxon>Chloroflexota</taxon>
        <taxon>Ktedonobacteria</taxon>
        <taxon>Ktedonobacterales</taxon>
        <taxon>Ktedonosporobacteraceae</taxon>
        <taxon>Ktedonosporobacter</taxon>
    </lineage>
</organism>
<dbReference type="SMART" id="SM00893">
    <property type="entry name" value="ETF"/>
    <property type="match status" value="2"/>
</dbReference>
<dbReference type="OrthoDB" id="9770286at2"/>
<dbReference type="InterPro" id="IPR033947">
    <property type="entry name" value="ETF_alpha_N"/>
</dbReference>
<feature type="domain" description="Electron transfer flavoprotein alpha/beta-subunit N-terminal" evidence="4">
    <location>
        <begin position="35"/>
        <end position="237"/>
    </location>
</feature>
<evidence type="ECO:0000256" key="3">
    <source>
        <dbReference type="ARBA" id="ARBA00049933"/>
    </source>
</evidence>
<dbReference type="CDD" id="cd01714">
    <property type="entry name" value="ETF_beta"/>
    <property type="match status" value="1"/>
</dbReference>
<dbReference type="AlphaFoldDB" id="A0A4P6K261"/>
<evidence type="ECO:0000256" key="2">
    <source>
        <dbReference type="ARBA" id="ARBA00042002"/>
    </source>
</evidence>